<dbReference type="InterPro" id="IPR004500">
    <property type="entry name" value="Pro-tRNA-synth_IIa_bac-type"/>
</dbReference>
<dbReference type="InterPro" id="IPR002316">
    <property type="entry name" value="Pro-tRNA-ligase_IIa"/>
</dbReference>
<name>A0A6N9TAP7_9ALTE</name>
<dbReference type="RefSeq" id="WP_163104985.1">
    <property type="nucleotide sequence ID" value="NZ_JAAAWO010000001.1"/>
</dbReference>
<keyword evidence="8 10" id="KW-0030">Aminoacyl-tRNA synthetase</keyword>
<dbReference type="SUPFAM" id="SSF55826">
    <property type="entry name" value="YbaK/ProRS associated domain"/>
    <property type="match status" value="1"/>
</dbReference>
<dbReference type="NCBIfam" id="NF006625">
    <property type="entry name" value="PRK09194.1"/>
    <property type="match status" value="1"/>
</dbReference>
<comment type="function">
    <text evidence="10">Catalyzes the attachment of proline to tRNA(Pro) in a two-step reaction: proline is first activated by ATP to form Pro-AMP and then transferred to the acceptor end of tRNA(Pro). As ProRS can inadvertently accommodate and process non-cognate amino acids such as alanine and cysteine, to avoid such errors it has two additional distinct editing activities against alanine. One activity is designated as 'pretransfer' editing and involves the tRNA(Pro)-independent hydrolysis of activated Ala-AMP. The other activity is designated 'posttransfer' editing and involves deacylation of mischarged Ala-tRNA(Pro). The misacylated Cys-tRNA(Pro) is not edited by ProRS.</text>
</comment>
<keyword evidence="13" id="KW-1185">Reference proteome</keyword>
<keyword evidence="3 10" id="KW-0963">Cytoplasm</keyword>
<dbReference type="Proteomes" id="UP000471381">
    <property type="component" value="Unassembled WGS sequence"/>
</dbReference>
<evidence type="ECO:0000256" key="1">
    <source>
        <dbReference type="ARBA" id="ARBA00004496"/>
    </source>
</evidence>
<evidence type="ECO:0000256" key="9">
    <source>
        <dbReference type="ARBA" id="ARBA00047671"/>
    </source>
</evidence>
<feature type="domain" description="Aminoacyl-transfer RNA synthetases class-II family profile" evidence="11">
    <location>
        <begin position="38"/>
        <end position="485"/>
    </location>
</feature>
<dbReference type="EC" id="6.1.1.15" evidence="10"/>
<comment type="subcellular location">
    <subcellularLocation>
        <location evidence="1 10">Cytoplasm</location>
    </subcellularLocation>
</comment>
<dbReference type="EMBL" id="JAAAWO010000001">
    <property type="protein sequence ID" value="NDW14377.1"/>
    <property type="molecule type" value="Genomic_DNA"/>
</dbReference>
<dbReference type="InterPro" id="IPR033730">
    <property type="entry name" value="ProRS_core_prok"/>
</dbReference>
<dbReference type="InterPro" id="IPR004154">
    <property type="entry name" value="Anticodon-bd"/>
</dbReference>
<dbReference type="CDD" id="cd00861">
    <property type="entry name" value="ProRS_anticodon_short"/>
    <property type="match status" value="1"/>
</dbReference>
<comment type="domain">
    <text evidence="10">Consists of three domains: the N-terminal catalytic domain, the editing domain and the C-terminal anticodon-binding domain.</text>
</comment>
<evidence type="ECO:0000259" key="11">
    <source>
        <dbReference type="PROSITE" id="PS50862"/>
    </source>
</evidence>
<dbReference type="Gene3D" id="3.30.930.10">
    <property type="entry name" value="Bira Bifunctional Protein, Domain 2"/>
    <property type="match status" value="2"/>
</dbReference>
<evidence type="ECO:0000313" key="12">
    <source>
        <dbReference type="EMBL" id="NDW14377.1"/>
    </source>
</evidence>
<dbReference type="HAMAP" id="MF_01569">
    <property type="entry name" value="Pro_tRNA_synth_type1"/>
    <property type="match status" value="1"/>
</dbReference>
<dbReference type="GO" id="GO:0005524">
    <property type="term" value="F:ATP binding"/>
    <property type="evidence" value="ECO:0007669"/>
    <property type="project" value="UniProtKB-UniRule"/>
</dbReference>
<sequence length="574" mass="63028">MRTSQYLLATQKETPADAEVISHQLMLRAGMIRKLASGLYNWLPSGLRVLNKVANIVREEMNKAGAIEILMPVVQPADLWEESGRWEEYGPELLRVKDRHQRDFVLGPTHEEVITALVRNEVSSYKQLPLNLYQIQTKFRDEVRPRFGIMRSREFTMKDAYSFHLEDSCLETTYQKMYDAYSNIFTRLGLDFRAVIADSGSIGGNHSHEFHVLADSGEDAIAFSNQSNYAANVEMAFATAPEKAVASGAVRETKPVSGHTLEEALGSIDIAASNAVNVFVVKGAETDEGNADAAPNSDEKWVALVLRADHTLNDVKAEKIGRVATPLVQASAEKAAQVLGVSPLFADATTLPIPTFVDSSAAALADFTCGAGEQNTLAINSNWSEEINAVDIRNVVAGDVSPDGEGTLDIKRGIEVGHIFQLGRKYSEAMNCGVLSETGKHQTLTMGCYGIGVSRIVAAAIEQNHDKFGIKWPDAIAPFKVAIIPMNMHKSHRIKETAEALYEALLALGIDVLFDDRKERPGVMFNDMELIGIPHSIVIGERNLDNQQVEYKNRRTGDKQLLDISAAKDFIAAL</sequence>
<dbReference type="FunFam" id="3.30.930.10:FF:000012">
    <property type="entry name" value="Proline--tRNA ligase"/>
    <property type="match status" value="1"/>
</dbReference>
<dbReference type="Gene3D" id="3.40.50.800">
    <property type="entry name" value="Anticodon-binding domain"/>
    <property type="match status" value="1"/>
</dbReference>
<evidence type="ECO:0000256" key="5">
    <source>
        <dbReference type="ARBA" id="ARBA00022741"/>
    </source>
</evidence>
<dbReference type="PROSITE" id="PS50862">
    <property type="entry name" value="AA_TRNA_LIGASE_II"/>
    <property type="match status" value="1"/>
</dbReference>
<dbReference type="SUPFAM" id="SSF55681">
    <property type="entry name" value="Class II aaRS and biotin synthetases"/>
    <property type="match status" value="1"/>
</dbReference>
<keyword evidence="7 10" id="KW-0648">Protein biosynthesis</keyword>
<keyword evidence="4 10" id="KW-0436">Ligase</keyword>
<proteinExistence type="inferred from homology"/>
<evidence type="ECO:0000256" key="3">
    <source>
        <dbReference type="ARBA" id="ARBA00022490"/>
    </source>
</evidence>
<keyword evidence="5 10" id="KW-0547">Nucleotide-binding</keyword>
<evidence type="ECO:0000256" key="6">
    <source>
        <dbReference type="ARBA" id="ARBA00022840"/>
    </source>
</evidence>
<dbReference type="NCBIfam" id="TIGR00409">
    <property type="entry name" value="proS_fam_II"/>
    <property type="match status" value="1"/>
</dbReference>
<dbReference type="GO" id="GO:0004827">
    <property type="term" value="F:proline-tRNA ligase activity"/>
    <property type="evidence" value="ECO:0007669"/>
    <property type="project" value="UniProtKB-UniRule"/>
</dbReference>
<dbReference type="GO" id="GO:0006433">
    <property type="term" value="P:prolyl-tRNA aminoacylation"/>
    <property type="evidence" value="ECO:0007669"/>
    <property type="project" value="UniProtKB-UniRule"/>
</dbReference>
<protein>
    <recommendedName>
        <fullName evidence="10">Proline--tRNA ligase</fullName>
        <ecNumber evidence="10">6.1.1.15</ecNumber>
    </recommendedName>
    <alternativeName>
        <fullName evidence="10">Prolyl-tRNA synthetase</fullName>
        <shortName evidence="10">ProRS</shortName>
    </alternativeName>
</protein>
<evidence type="ECO:0000256" key="10">
    <source>
        <dbReference type="HAMAP-Rule" id="MF_01569"/>
    </source>
</evidence>
<evidence type="ECO:0000256" key="4">
    <source>
        <dbReference type="ARBA" id="ARBA00022598"/>
    </source>
</evidence>
<dbReference type="InterPro" id="IPR036754">
    <property type="entry name" value="YbaK/aa-tRNA-synt-asso_dom_sf"/>
</dbReference>
<comment type="catalytic activity">
    <reaction evidence="9 10">
        <text>tRNA(Pro) + L-proline + ATP = L-prolyl-tRNA(Pro) + AMP + diphosphate</text>
        <dbReference type="Rhea" id="RHEA:14305"/>
        <dbReference type="Rhea" id="RHEA-COMP:9700"/>
        <dbReference type="Rhea" id="RHEA-COMP:9702"/>
        <dbReference type="ChEBI" id="CHEBI:30616"/>
        <dbReference type="ChEBI" id="CHEBI:33019"/>
        <dbReference type="ChEBI" id="CHEBI:60039"/>
        <dbReference type="ChEBI" id="CHEBI:78442"/>
        <dbReference type="ChEBI" id="CHEBI:78532"/>
        <dbReference type="ChEBI" id="CHEBI:456215"/>
        <dbReference type="EC" id="6.1.1.15"/>
    </reaction>
</comment>
<evidence type="ECO:0000313" key="13">
    <source>
        <dbReference type="Proteomes" id="UP000471381"/>
    </source>
</evidence>
<evidence type="ECO:0000256" key="2">
    <source>
        <dbReference type="ARBA" id="ARBA00011738"/>
    </source>
</evidence>
<dbReference type="FunFam" id="3.40.50.800:FF:000006">
    <property type="entry name" value="Proline--tRNA ligase"/>
    <property type="match status" value="1"/>
</dbReference>
<dbReference type="FunFam" id="3.30.930.10:FF:000015">
    <property type="entry name" value="Proline--tRNA ligase"/>
    <property type="match status" value="1"/>
</dbReference>
<evidence type="ECO:0000256" key="8">
    <source>
        <dbReference type="ARBA" id="ARBA00023146"/>
    </source>
</evidence>
<evidence type="ECO:0000256" key="7">
    <source>
        <dbReference type="ARBA" id="ARBA00022917"/>
    </source>
</evidence>
<dbReference type="CDD" id="cd00779">
    <property type="entry name" value="ProRS_core_prok"/>
    <property type="match status" value="1"/>
</dbReference>
<dbReference type="GO" id="GO:0005829">
    <property type="term" value="C:cytosol"/>
    <property type="evidence" value="ECO:0007669"/>
    <property type="project" value="TreeGrafter"/>
</dbReference>
<dbReference type="InterPro" id="IPR050062">
    <property type="entry name" value="Pro-tRNA_synthetase"/>
</dbReference>
<keyword evidence="6 10" id="KW-0067">ATP-binding</keyword>
<dbReference type="Pfam" id="PF04073">
    <property type="entry name" value="tRNA_edit"/>
    <property type="match status" value="1"/>
</dbReference>
<comment type="subunit">
    <text evidence="2 10">Homodimer.</text>
</comment>
<dbReference type="InterPro" id="IPR002314">
    <property type="entry name" value="aa-tRNA-synt_IIb"/>
</dbReference>
<dbReference type="AlphaFoldDB" id="A0A6N9TAP7"/>
<dbReference type="Pfam" id="PF00587">
    <property type="entry name" value="tRNA-synt_2b"/>
    <property type="match status" value="1"/>
</dbReference>
<dbReference type="PANTHER" id="PTHR42753">
    <property type="entry name" value="MITOCHONDRIAL RIBOSOME PROTEIN L39/PROLYL-TRNA LIGASE FAMILY MEMBER"/>
    <property type="match status" value="1"/>
</dbReference>
<dbReference type="InterPro" id="IPR006195">
    <property type="entry name" value="aa-tRNA-synth_II"/>
</dbReference>
<comment type="caution">
    <text evidence="12">The sequence shown here is derived from an EMBL/GenBank/DDBJ whole genome shotgun (WGS) entry which is preliminary data.</text>
</comment>
<dbReference type="PRINTS" id="PR01046">
    <property type="entry name" value="TRNASYNTHPRO"/>
</dbReference>
<dbReference type="GO" id="GO:0002161">
    <property type="term" value="F:aminoacyl-tRNA deacylase activity"/>
    <property type="evidence" value="ECO:0007669"/>
    <property type="project" value="InterPro"/>
</dbReference>
<reference evidence="12 13" key="1">
    <citation type="submission" date="2020-01" db="EMBL/GenBank/DDBJ databases">
        <title>Genomes of bacteria type strains.</title>
        <authorList>
            <person name="Chen J."/>
            <person name="Zhu S."/>
            <person name="Yang J."/>
        </authorList>
    </citation>
    <scope>NUCLEOTIDE SEQUENCE [LARGE SCALE GENOMIC DNA]</scope>
    <source>
        <strain evidence="12 13">LMG 24078</strain>
    </source>
</reference>
<dbReference type="InterPro" id="IPR036621">
    <property type="entry name" value="Anticodon-bd_dom_sf"/>
</dbReference>
<organism evidence="12 13">
    <name type="scientific">Alteromonas genovensis</name>
    <dbReference type="NCBI Taxonomy" id="471225"/>
    <lineage>
        <taxon>Bacteria</taxon>
        <taxon>Pseudomonadati</taxon>
        <taxon>Pseudomonadota</taxon>
        <taxon>Gammaproteobacteria</taxon>
        <taxon>Alteromonadales</taxon>
        <taxon>Alteromonadaceae</taxon>
        <taxon>Alteromonas/Salinimonas group</taxon>
        <taxon>Alteromonas</taxon>
    </lineage>
</organism>
<comment type="similarity">
    <text evidence="10">Belongs to the class-II aminoacyl-tRNA synthetase family. ProS type 1 subfamily.</text>
</comment>
<dbReference type="PANTHER" id="PTHR42753:SF2">
    <property type="entry name" value="PROLINE--TRNA LIGASE"/>
    <property type="match status" value="1"/>
</dbReference>
<dbReference type="InterPro" id="IPR007214">
    <property type="entry name" value="YbaK/aa-tRNA-synth-assoc-dom"/>
</dbReference>
<dbReference type="InterPro" id="IPR045864">
    <property type="entry name" value="aa-tRNA-synth_II/BPL/LPL"/>
</dbReference>
<dbReference type="SUPFAM" id="SSF52954">
    <property type="entry name" value="Class II aaRS ABD-related"/>
    <property type="match status" value="1"/>
</dbReference>
<dbReference type="InterPro" id="IPR023717">
    <property type="entry name" value="Pro-tRNA-Synthase_IIa_type1"/>
</dbReference>
<dbReference type="Pfam" id="PF03129">
    <property type="entry name" value="HGTP_anticodon"/>
    <property type="match status" value="1"/>
</dbReference>
<accession>A0A6N9TAP7</accession>
<gene>
    <name evidence="10" type="primary">proS</name>
    <name evidence="12" type="ORF">GTQ48_02345</name>
</gene>
<dbReference type="InterPro" id="IPR044140">
    <property type="entry name" value="ProRS_anticodon_short"/>
</dbReference>